<name>A0ABN7W4W3_GIGMA</name>
<gene>
    <name evidence="1" type="ORF">GMARGA_LOCUS26421</name>
</gene>
<organism evidence="1 2">
    <name type="scientific">Gigaspora margarita</name>
    <dbReference type="NCBI Taxonomy" id="4874"/>
    <lineage>
        <taxon>Eukaryota</taxon>
        <taxon>Fungi</taxon>
        <taxon>Fungi incertae sedis</taxon>
        <taxon>Mucoromycota</taxon>
        <taxon>Glomeromycotina</taxon>
        <taxon>Glomeromycetes</taxon>
        <taxon>Diversisporales</taxon>
        <taxon>Gigasporaceae</taxon>
        <taxon>Gigaspora</taxon>
    </lineage>
</organism>
<feature type="non-terminal residue" evidence="1">
    <location>
        <position position="1"/>
    </location>
</feature>
<protein>
    <submittedName>
        <fullName evidence="1">4572_t:CDS:1</fullName>
    </submittedName>
</protein>
<dbReference type="EMBL" id="CAJVQB010030741">
    <property type="protein sequence ID" value="CAG8815980.1"/>
    <property type="molecule type" value="Genomic_DNA"/>
</dbReference>
<dbReference type="Proteomes" id="UP000789901">
    <property type="component" value="Unassembled WGS sequence"/>
</dbReference>
<keyword evidence="2" id="KW-1185">Reference proteome</keyword>
<sequence length="59" mass="7045">TAIKKKLETFYNTYYKELELYANQQQQFGFLTIEYHNNSNIQTEEQCMEDVPDICSTNI</sequence>
<evidence type="ECO:0000313" key="1">
    <source>
        <dbReference type="EMBL" id="CAG8815980.1"/>
    </source>
</evidence>
<reference evidence="1 2" key="1">
    <citation type="submission" date="2021-06" db="EMBL/GenBank/DDBJ databases">
        <authorList>
            <person name="Kallberg Y."/>
            <person name="Tangrot J."/>
            <person name="Rosling A."/>
        </authorList>
    </citation>
    <scope>NUCLEOTIDE SEQUENCE [LARGE SCALE GENOMIC DNA]</scope>
    <source>
        <strain evidence="1 2">120-4 pot B 10/14</strain>
    </source>
</reference>
<proteinExistence type="predicted"/>
<evidence type="ECO:0000313" key="2">
    <source>
        <dbReference type="Proteomes" id="UP000789901"/>
    </source>
</evidence>
<comment type="caution">
    <text evidence="1">The sequence shown here is derived from an EMBL/GenBank/DDBJ whole genome shotgun (WGS) entry which is preliminary data.</text>
</comment>
<accession>A0ABN7W4W3</accession>